<keyword evidence="3" id="KW-0597">Phosphoprotein</keyword>
<name>A0ABT8Y7G7_9SPHN</name>
<evidence type="ECO:0000256" key="3">
    <source>
        <dbReference type="ARBA" id="ARBA00022553"/>
    </source>
</evidence>
<feature type="domain" description="PAS" evidence="8">
    <location>
        <begin position="43"/>
        <end position="92"/>
    </location>
</feature>
<dbReference type="SUPFAM" id="SSF55785">
    <property type="entry name" value="PYP-like sensor domain (PAS domain)"/>
    <property type="match status" value="1"/>
</dbReference>
<evidence type="ECO:0000256" key="1">
    <source>
        <dbReference type="ARBA" id="ARBA00000085"/>
    </source>
</evidence>
<keyword evidence="5" id="KW-0547">Nucleotide-binding</keyword>
<reference evidence="9" key="1">
    <citation type="submission" date="2023-07" db="EMBL/GenBank/DDBJ databases">
        <authorList>
            <person name="Kim M."/>
        </authorList>
    </citation>
    <scope>NUCLEOTIDE SEQUENCE</scope>
    <source>
        <strain evidence="9">BIUV-7</strain>
    </source>
</reference>
<evidence type="ECO:0000256" key="5">
    <source>
        <dbReference type="ARBA" id="ARBA00022741"/>
    </source>
</evidence>
<dbReference type="Pfam" id="PF07536">
    <property type="entry name" value="HWE_HK"/>
    <property type="match status" value="1"/>
</dbReference>
<keyword evidence="7" id="KW-0067">ATP-binding</keyword>
<accession>A0ABT8Y7G7</accession>
<dbReference type="InterPro" id="IPR035965">
    <property type="entry name" value="PAS-like_dom_sf"/>
</dbReference>
<proteinExistence type="predicted"/>
<dbReference type="Gene3D" id="3.30.565.10">
    <property type="entry name" value="Histidine kinase-like ATPase, C-terminal domain"/>
    <property type="match status" value="1"/>
</dbReference>
<evidence type="ECO:0000256" key="4">
    <source>
        <dbReference type="ARBA" id="ARBA00022679"/>
    </source>
</evidence>
<evidence type="ECO:0000313" key="10">
    <source>
        <dbReference type="Proteomes" id="UP001169764"/>
    </source>
</evidence>
<dbReference type="InterPro" id="IPR000014">
    <property type="entry name" value="PAS"/>
</dbReference>
<dbReference type="PROSITE" id="PS50112">
    <property type="entry name" value="PAS"/>
    <property type="match status" value="1"/>
</dbReference>
<evidence type="ECO:0000256" key="6">
    <source>
        <dbReference type="ARBA" id="ARBA00022777"/>
    </source>
</evidence>
<dbReference type="PANTHER" id="PTHR41523">
    <property type="entry name" value="TWO-COMPONENT SYSTEM SENSOR PROTEIN"/>
    <property type="match status" value="1"/>
</dbReference>
<comment type="caution">
    <text evidence="9">The sequence shown here is derived from an EMBL/GenBank/DDBJ whole genome shotgun (WGS) entry which is preliminary data.</text>
</comment>
<dbReference type="Proteomes" id="UP001169764">
    <property type="component" value="Unassembled WGS sequence"/>
</dbReference>
<dbReference type="InterPro" id="IPR011102">
    <property type="entry name" value="Sig_transdc_His_kinase_HWE"/>
</dbReference>
<protein>
    <recommendedName>
        <fullName evidence="2">histidine kinase</fullName>
        <ecNumber evidence="2">2.7.13.3</ecNumber>
    </recommendedName>
</protein>
<dbReference type="SMART" id="SM00911">
    <property type="entry name" value="HWE_HK"/>
    <property type="match status" value="1"/>
</dbReference>
<evidence type="ECO:0000256" key="2">
    <source>
        <dbReference type="ARBA" id="ARBA00012438"/>
    </source>
</evidence>
<evidence type="ECO:0000313" key="9">
    <source>
        <dbReference type="EMBL" id="MDO6414264.1"/>
    </source>
</evidence>
<dbReference type="Gene3D" id="3.30.450.20">
    <property type="entry name" value="PAS domain"/>
    <property type="match status" value="1"/>
</dbReference>
<keyword evidence="4" id="KW-0808">Transferase</keyword>
<dbReference type="Pfam" id="PF13426">
    <property type="entry name" value="PAS_9"/>
    <property type="match status" value="1"/>
</dbReference>
<dbReference type="CDD" id="cd00130">
    <property type="entry name" value="PAS"/>
    <property type="match status" value="1"/>
</dbReference>
<sequence length="358" mass="39073">MSSRHLGDCVLPDSKSKTVEQRAAEGQVANFQRQLGPFVVAAETTRMAMAFTDATAPGEPIIFANEAFFHLTGYPCDEVLAQPIEFFFHPDSDGKTLAEIAAACHGHEGGPDIRYRRKNGSGFWASTFVSRVFNAAGETAQHFISLADNTKHHQERERCYALIDELNHRVKNTLSTVQSIVSQASKKANQGELFRDAVESRIFALSRSHDLLARVSWDGVAMHDLVTTALEPFRPAVGDFDRTTISGPDFQLSPRATIALGIAFHELATNATKYGAFHSQRGSLAVSWDFSPLAASANLRIRWAENDGPPVAKPTQKGFGSQVLERGLAHELGGKVTLEYKDSGLVCLIEVPAHGNIL</sequence>
<dbReference type="NCBIfam" id="TIGR00229">
    <property type="entry name" value="sensory_box"/>
    <property type="match status" value="1"/>
</dbReference>
<dbReference type="GO" id="GO:0016301">
    <property type="term" value="F:kinase activity"/>
    <property type="evidence" value="ECO:0007669"/>
    <property type="project" value="UniProtKB-KW"/>
</dbReference>
<evidence type="ECO:0000259" key="8">
    <source>
        <dbReference type="PROSITE" id="PS50112"/>
    </source>
</evidence>
<gene>
    <name evidence="9" type="ORF">Q4F19_07705</name>
</gene>
<comment type="catalytic activity">
    <reaction evidence="1">
        <text>ATP + protein L-histidine = ADP + protein N-phospho-L-histidine.</text>
        <dbReference type="EC" id="2.7.13.3"/>
    </reaction>
</comment>
<dbReference type="EC" id="2.7.13.3" evidence="2"/>
<organism evidence="9 10">
    <name type="scientific">Sphingomonas natans</name>
    <dbReference type="NCBI Taxonomy" id="3063330"/>
    <lineage>
        <taxon>Bacteria</taxon>
        <taxon>Pseudomonadati</taxon>
        <taxon>Pseudomonadota</taxon>
        <taxon>Alphaproteobacteria</taxon>
        <taxon>Sphingomonadales</taxon>
        <taxon>Sphingomonadaceae</taxon>
        <taxon>Sphingomonas</taxon>
    </lineage>
</organism>
<keyword evidence="10" id="KW-1185">Reference proteome</keyword>
<dbReference type="PANTHER" id="PTHR41523:SF7">
    <property type="entry name" value="HISTIDINE KINASE"/>
    <property type="match status" value="1"/>
</dbReference>
<dbReference type="EMBL" id="JAUOTP010000003">
    <property type="protein sequence ID" value="MDO6414264.1"/>
    <property type="molecule type" value="Genomic_DNA"/>
</dbReference>
<keyword evidence="6 9" id="KW-0418">Kinase</keyword>
<evidence type="ECO:0000256" key="7">
    <source>
        <dbReference type="ARBA" id="ARBA00022840"/>
    </source>
</evidence>
<dbReference type="InterPro" id="IPR036890">
    <property type="entry name" value="HATPase_C_sf"/>
</dbReference>